<feature type="domain" description="Extradiol ring-cleavage dioxygenase class III enzyme subunit B" evidence="7">
    <location>
        <begin position="23"/>
        <end position="262"/>
    </location>
</feature>
<keyword evidence="4" id="KW-0862">Zinc</keyword>
<evidence type="ECO:0000256" key="1">
    <source>
        <dbReference type="ARBA" id="ARBA00001947"/>
    </source>
</evidence>
<evidence type="ECO:0000256" key="5">
    <source>
        <dbReference type="ARBA" id="ARBA00023002"/>
    </source>
</evidence>
<dbReference type="AlphaFoldDB" id="A0A8J2ILP2"/>
<dbReference type="Pfam" id="PF00117">
    <property type="entry name" value="GATase"/>
    <property type="match status" value="1"/>
</dbReference>
<dbReference type="InterPro" id="IPR017926">
    <property type="entry name" value="GATASE"/>
</dbReference>
<dbReference type="InterPro" id="IPR014436">
    <property type="entry name" value="Extradiol_dOase_DODA"/>
</dbReference>
<evidence type="ECO:0000256" key="3">
    <source>
        <dbReference type="ARBA" id="ARBA00022723"/>
    </source>
</evidence>
<accession>A0A8J2ILP2</accession>
<organism evidence="8 9">
    <name type="scientific">Fusarium equiseti</name>
    <name type="common">Fusarium scirpi</name>
    <dbReference type="NCBI Taxonomy" id="61235"/>
    <lineage>
        <taxon>Eukaryota</taxon>
        <taxon>Fungi</taxon>
        <taxon>Dikarya</taxon>
        <taxon>Ascomycota</taxon>
        <taxon>Pezizomycotina</taxon>
        <taxon>Sordariomycetes</taxon>
        <taxon>Hypocreomycetidae</taxon>
        <taxon>Hypocreales</taxon>
        <taxon>Nectriaceae</taxon>
        <taxon>Fusarium</taxon>
        <taxon>Fusarium incarnatum-equiseti species complex</taxon>
    </lineage>
</organism>
<evidence type="ECO:0000259" key="7">
    <source>
        <dbReference type="Pfam" id="PF02900"/>
    </source>
</evidence>
<dbReference type="Pfam" id="PF02900">
    <property type="entry name" value="LigB"/>
    <property type="match status" value="1"/>
</dbReference>
<keyword evidence="3" id="KW-0479">Metal-binding</keyword>
<evidence type="ECO:0000256" key="4">
    <source>
        <dbReference type="ARBA" id="ARBA00022833"/>
    </source>
</evidence>
<proteinExistence type="inferred from homology"/>
<dbReference type="GO" id="GO:0008198">
    <property type="term" value="F:ferrous iron binding"/>
    <property type="evidence" value="ECO:0007669"/>
    <property type="project" value="InterPro"/>
</dbReference>
<dbReference type="PANTHER" id="PTHR30096">
    <property type="entry name" value="4,5-DOPA DIOXYGENASE EXTRADIOL-LIKE PROTEIN"/>
    <property type="match status" value="1"/>
</dbReference>
<comment type="caution">
    <text evidence="8">The sequence shown here is derived from an EMBL/GenBank/DDBJ whole genome shotgun (WGS) entry which is preliminary data.</text>
</comment>
<dbReference type="GO" id="GO:0016702">
    <property type="term" value="F:oxidoreductase activity, acting on single donors with incorporation of molecular oxygen, incorporation of two atoms of oxygen"/>
    <property type="evidence" value="ECO:0007669"/>
    <property type="project" value="UniProtKB-ARBA"/>
</dbReference>
<reference evidence="8" key="1">
    <citation type="submission" date="2021-05" db="EMBL/GenBank/DDBJ databases">
        <authorList>
            <person name="Khan N."/>
        </authorList>
    </citation>
    <scope>NUCLEOTIDE SEQUENCE</scope>
</reference>
<keyword evidence="5" id="KW-0560">Oxidoreductase</keyword>
<evidence type="ECO:0000313" key="8">
    <source>
        <dbReference type="EMBL" id="CAG7559593.1"/>
    </source>
</evidence>
<dbReference type="CDD" id="cd01741">
    <property type="entry name" value="GATase1_1"/>
    <property type="match status" value="1"/>
</dbReference>
<dbReference type="InterPro" id="IPR004183">
    <property type="entry name" value="Xdiol_dOase_suB"/>
</dbReference>
<dbReference type="InterPro" id="IPR044992">
    <property type="entry name" value="ChyE-like"/>
</dbReference>
<evidence type="ECO:0000259" key="6">
    <source>
        <dbReference type="Pfam" id="PF00117"/>
    </source>
</evidence>
<comment type="cofactor">
    <cofactor evidence="1">
        <name>Zn(2+)</name>
        <dbReference type="ChEBI" id="CHEBI:29105"/>
    </cofactor>
</comment>
<protein>
    <recommendedName>
        <fullName evidence="10">Extradiol ring-cleavage dioxygenase class III enzyme subunit B domain-containing protein</fullName>
    </recommendedName>
</protein>
<sequence length="632" mass="70544">MSKLAPVIALSHGGGPMPILGDPGHKEIIYSLKNRVPKILKLGTPDQPRAIILVTAHWSTDKPTISSGASHKLLYDYYGFPKETYALKYPAPGHPEIANEVAEALKEEGLTPELDEERGWDHGVFVPLLLVNPKADIPIIQVSVLESEDPEQHLRMGSALAKLRSQNIAVIGSGFASFHNIRAMMALGVSGPEEQKQFRGLSDQWSRALSDATMKKEKDERWKALKGWRKFPHANMMHPSGGGEHFMPLLVCAGAAMDGEETMKYSDEYVGVEITTFYWGSEEVSKLTGIRSCRLSRSLVASQLPRFAATTTTTTTPSPSRTYTSRRAITPLPFLSPTPKKFYTTANSMGQHYKPTIDSHVVKVFVLETDTPHPDTQYERGSFGQILHNHFSHAGENHHPPVGVETEQVFVVTEEGGRIPKIEEFDDYDGLLITGSMYDAHGDNQWIHDLMDLLKQLWIKRPDFHFTGVCFGHQLLNRLLGGKVGPSPSQDWELGHNAITLSPIGKRLFRTREDNVYLHQMHQDQVLEAPTLESAKGLLPEDTDIHVWGKSEHTAIQGLYIPNRLFTSQAHLAFDEDMVKRQIQMRIDSGGIKDLEHADKAAETADLEHDGDLVAAAILRIFKDDDDGMHWD</sequence>
<evidence type="ECO:0008006" key="10">
    <source>
        <dbReference type="Google" id="ProtNLM"/>
    </source>
</evidence>
<dbReference type="PANTHER" id="PTHR30096:SF0">
    <property type="entry name" value="4,5-DOPA DIOXYGENASE EXTRADIOL-LIKE PROTEIN"/>
    <property type="match status" value="1"/>
</dbReference>
<evidence type="ECO:0000256" key="2">
    <source>
        <dbReference type="ARBA" id="ARBA00007581"/>
    </source>
</evidence>
<dbReference type="GO" id="GO:0008270">
    <property type="term" value="F:zinc ion binding"/>
    <property type="evidence" value="ECO:0007669"/>
    <property type="project" value="InterPro"/>
</dbReference>
<feature type="domain" description="Glutamine amidotransferase" evidence="6">
    <location>
        <begin position="424"/>
        <end position="571"/>
    </location>
</feature>
<dbReference type="EMBL" id="CAJSTJ010000129">
    <property type="protein sequence ID" value="CAG7559593.1"/>
    <property type="molecule type" value="Genomic_DNA"/>
</dbReference>
<name>A0A8J2ILP2_FUSEQ</name>
<gene>
    <name evidence="8" type="ORF">FEQUK3_LOCUS5305</name>
</gene>
<evidence type="ECO:0000313" key="9">
    <source>
        <dbReference type="Proteomes" id="UP000693738"/>
    </source>
</evidence>
<dbReference type="Proteomes" id="UP000693738">
    <property type="component" value="Unassembled WGS sequence"/>
</dbReference>
<dbReference type="CDD" id="cd07363">
    <property type="entry name" value="45_DOPA_Dioxygenase"/>
    <property type="match status" value="1"/>
</dbReference>
<comment type="similarity">
    <text evidence="2">Belongs to the DODA-type extradiol aromatic ring-opening dioxygenase family.</text>
</comment>